<dbReference type="RefSeq" id="WP_025352239.1">
    <property type="nucleotide sequence ID" value="NZ_CP006850.1"/>
</dbReference>
<dbReference type="PANTHER" id="PTHR48079:SF6">
    <property type="entry name" value="NAD(P)-BINDING DOMAIN-CONTAINING PROTEIN-RELATED"/>
    <property type="match status" value="1"/>
</dbReference>
<gene>
    <name evidence="3" type="ORF">NONO_c61260</name>
</gene>
<dbReference type="InterPro" id="IPR001509">
    <property type="entry name" value="Epimerase_deHydtase"/>
</dbReference>
<dbReference type="HOGENOM" id="CLU_049717_1_0_11"/>
<evidence type="ECO:0000256" key="1">
    <source>
        <dbReference type="SAM" id="MobiDB-lite"/>
    </source>
</evidence>
<dbReference type="OrthoDB" id="8205493at2"/>
<dbReference type="InterPro" id="IPR036291">
    <property type="entry name" value="NAD(P)-bd_dom_sf"/>
</dbReference>
<accession>W5TUQ4</accession>
<feature type="region of interest" description="Disordered" evidence="1">
    <location>
        <begin position="309"/>
        <end position="329"/>
    </location>
</feature>
<name>W5TUQ4_9NOCA</name>
<dbReference type="Gene3D" id="3.40.50.720">
    <property type="entry name" value="NAD(P)-binding Rossmann-like Domain"/>
    <property type="match status" value="1"/>
</dbReference>
<feature type="domain" description="NAD-dependent epimerase/dehydratase" evidence="2">
    <location>
        <begin position="6"/>
        <end position="208"/>
    </location>
</feature>
<dbReference type="Proteomes" id="UP000019150">
    <property type="component" value="Chromosome"/>
</dbReference>
<dbReference type="PATRIC" id="fig|1415166.3.peg.6302"/>
<reference evidence="3 4" key="1">
    <citation type="journal article" date="2014" name="Appl. Environ. Microbiol.">
        <title>Insights into the Microbial Degradation of Rubber and Gutta-Percha by Analysis of the Complete Genome of Nocardia nova SH22a.</title>
        <authorList>
            <person name="Luo Q."/>
            <person name="Hiessl S."/>
            <person name="Poehlein A."/>
            <person name="Daniel R."/>
            <person name="Steinbuchel A."/>
        </authorList>
    </citation>
    <scope>NUCLEOTIDE SEQUENCE [LARGE SCALE GENOMIC DNA]</scope>
    <source>
        <strain evidence="3">SH22a</strain>
    </source>
</reference>
<dbReference type="STRING" id="1415166.NONO_c61260"/>
<dbReference type="AlphaFoldDB" id="W5TUQ4"/>
<evidence type="ECO:0000313" key="3">
    <source>
        <dbReference type="EMBL" id="AHH20901.1"/>
    </source>
</evidence>
<dbReference type="GO" id="GO:0005737">
    <property type="term" value="C:cytoplasm"/>
    <property type="evidence" value="ECO:0007669"/>
    <property type="project" value="TreeGrafter"/>
</dbReference>
<dbReference type="InterPro" id="IPR051783">
    <property type="entry name" value="NAD(P)-dependent_oxidoreduct"/>
</dbReference>
<dbReference type="EMBL" id="CP006850">
    <property type="protein sequence ID" value="AHH20901.1"/>
    <property type="molecule type" value="Genomic_DNA"/>
</dbReference>
<sequence>MSDLHVVTGAGPVGTTIAEQLADAGASVRILTRSGSGPVHPLIERRAVDVNDRERLSEAVDGAVAVYHCIHGSRYSARTWLAELPRAEQTMLDVAGRAGAVVVFPESLYSYGPVDSPMTEDMPRTADFGKPAVRVQLLRARDASATPTVSVAASDFIGPHVRTAHAGERMVPNILAGKTVQVFGKADLPHSFTYLPDLAAAMIQAAADRTLWNSFLHAPTAPAVSMRELVAALAAAAGVPTPKVVALPGWTLRTAGVVNSMMRELAEMNYQFERPFVLDSSRSEKLLGRTPTPLSEVAAGTVAWWKSVSDGEQRPAAAPGHRPVPSVQS</sequence>
<dbReference type="PANTHER" id="PTHR48079">
    <property type="entry name" value="PROTEIN YEEZ"/>
    <property type="match status" value="1"/>
</dbReference>
<dbReference type="Pfam" id="PF01370">
    <property type="entry name" value="Epimerase"/>
    <property type="match status" value="1"/>
</dbReference>
<organism evidence="3 4">
    <name type="scientific">Nocardia nova SH22a</name>
    <dbReference type="NCBI Taxonomy" id="1415166"/>
    <lineage>
        <taxon>Bacteria</taxon>
        <taxon>Bacillati</taxon>
        <taxon>Actinomycetota</taxon>
        <taxon>Actinomycetes</taxon>
        <taxon>Mycobacteriales</taxon>
        <taxon>Nocardiaceae</taxon>
        <taxon>Nocardia</taxon>
    </lineage>
</organism>
<dbReference type="GO" id="GO:0004029">
    <property type="term" value="F:aldehyde dehydrogenase (NAD+) activity"/>
    <property type="evidence" value="ECO:0007669"/>
    <property type="project" value="TreeGrafter"/>
</dbReference>
<evidence type="ECO:0000259" key="2">
    <source>
        <dbReference type="Pfam" id="PF01370"/>
    </source>
</evidence>
<dbReference type="KEGG" id="nno:NONO_c61260"/>
<proteinExistence type="predicted"/>
<protein>
    <submittedName>
        <fullName evidence="3">Putative NAD-dependent epimerase/dehydratase</fullName>
    </submittedName>
</protein>
<keyword evidence="4" id="KW-1185">Reference proteome</keyword>
<evidence type="ECO:0000313" key="4">
    <source>
        <dbReference type="Proteomes" id="UP000019150"/>
    </source>
</evidence>
<dbReference type="SUPFAM" id="SSF51735">
    <property type="entry name" value="NAD(P)-binding Rossmann-fold domains"/>
    <property type="match status" value="1"/>
</dbReference>
<dbReference type="eggNOG" id="COG0451">
    <property type="taxonomic scope" value="Bacteria"/>
</dbReference>